<accession>A0A544UJX6</accession>
<dbReference type="AlphaFoldDB" id="A0A544UJX6"/>
<reference evidence="1 2" key="1">
    <citation type="submission" date="2018-03" db="EMBL/GenBank/DDBJ databases">
        <title>Aerobic endospore-forming bacteria genome sequencing and assembly.</title>
        <authorList>
            <person name="Cavalcante D.A."/>
            <person name="Driks A."/>
            <person name="Putonti C."/>
            <person name="De-Souza M.T."/>
        </authorList>
    </citation>
    <scope>NUCLEOTIDE SEQUENCE [LARGE SCALE GENOMIC DNA]</scope>
    <source>
        <strain evidence="1 2">SDF0037</strain>
    </source>
</reference>
<dbReference type="RefSeq" id="WP_142508833.1">
    <property type="nucleotide sequence ID" value="NZ_SADV01000007.1"/>
</dbReference>
<gene>
    <name evidence="1" type="ORF">C7Y47_11010</name>
</gene>
<organism evidence="1 2">
    <name type="scientific">Lysinibacillus sphaericus</name>
    <name type="common">Bacillus sphaericus</name>
    <dbReference type="NCBI Taxonomy" id="1421"/>
    <lineage>
        <taxon>Bacteria</taxon>
        <taxon>Bacillati</taxon>
        <taxon>Bacillota</taxon>
        <taxon>Bacilli</taxon>
        <taxon>Bacillales</taxon>
        <taxon>Bacillaceae</taxon>
        <taxon>Lysinibacillus</taxon>
    </lineage>
</organism>
<protein>
    <recommendedName>
        <fullName evidence="3">ThuA-like domain-containing protein</fullName>
    </recommendedName>
</protein>
<dbReference type="Proteomes" id="UP000317944">
    <property type="component" value="Unassembled WGS sequence"/>
</dbReference>
<sequence length="203" mass="23349">MRRIGVIYSGNESHYRTFHEPKFNQYIKKLIYHPGFLETDIDDLDVLIVPSQLNHKLLLASVVKIHSFADKGGIVVAFGPQPWSWLPAQQWEERPTNFWWWLKKDTSSGLVLQKPKHPLFNGYLTPDDCTWHQHGVFWPPENANILVSTEDGGAVLYIDTTSTGGTWVITTLDPDFHFGSYFMPATERFLEGFFPYLAYGKIS</sequence>
<dbReference type="EMBL" id="SADV01000007">
    <property type="protein sequence ID" value="TQR33568.1"/>
    <property type="molecule type" value="Genomic_DNA"/>
</dbReference>
<proteinExistence type="predicted"/>
<evidence type="ECO:0000313" key="2">
    <source>
        <dbReference type="Proteomes" id="UP000317944"/>
    </source>
</evidence>
<comment type="caution">
    <text evidence="1">The sequence shown here is derived from an EMBL/GenBank/DDBJ whole genome shotgun (WGS) entry which is preliminary data.</text>
</comment>
<dbReference type="OrthoDB" id="2419402at2"/>
<evidence type="ECO:0000313" key="1">
    <source>
        <dbReference type="EMBL" id="TQR33568.1"/>
    </source>
</evidence>
<evidence type="ECO:0008006" key="3">
    <source>
        <dbReference type="Google" id="ProtNLM"/>
    </source>
</evidence>
<name>A0A544UJX6_LYSSH</name>